<gene>
    <name evidence="2" type="ORF">HNR42_002743</name>
</gene>
<reference evidence="2 3" key="1">
    <citation type="submission" date="2020-08" db="EMBL/GenBank/DDBJ databases">
        <title>Genomic Encyclopedia of Type Strains, Phase IV (KMG-IV): sequencing the most valuable type-strain genomes for metagenomic binning, comparative biology and taxonomic classification.</title>
        <authorList>
            <person name="Goeker M."/>
        </authorList>
    </citation>
    <scope>NUCLEOTIDE SEQUENCE [LARGE SCALE GENOMIC DNA]</scope>
    <source>
        <strain evidence="2 3">DSM 21458</strain>
    </source>
</reference>
<feature type="signal peptide" evidence="1">
    <location>
        <begin position="1"/>
        <end position="17"/>
    </location>
</feature>
<evidence type="ECO:0000256" key="1">
    <source>
        <dbReference type="SAM" id="SignalP"/>
    </source>
</evidence>
<feature type="chain" id="PRO_5033063632" evidence="1">
    <location>
        <begin position="18"/>
        <end position="212"/>
    </location>
</feature>
<keyword evidence="3" id="KW-1185">Reference proteome</keyword>
<protein>
    <submittedName>
        <fullName evidence="2">Uncharacterized protein</fullName>
    </submittedName>
</protein>
<evidence type="ECO:0000313" key="2">
    <source>
        <dbReference type="EMBL" id="MBB6099305.1"/>
    </source>
</evidence>
<dbReference type="Proteomes" id="UP000569951">
    <property type="component" value="Unassembled WGS sequence"/>
</dbReference>
<keyword evidence="1" id="KW-0732">Signal</keyword>
<name>A0A841I614_9DEIO</name>
<comment type="caution">
    <text evidence="2">The sequence shown here is derived from an EMBL/GenBank/DDBJ whole genome shotgun (WGS) entry which is preliminary data.</text>
</comment>
<sequence>MKPAALLCFAVLSGAAAQEACHNPYFVPPAGQSVSYRQRSGASTTTFSSRVVVLAPDRYEVRSEPAAPLGPTRFVCRPDAIIQTTLPVSAEGLKRVRVRTVQGTSMPNTAAFATGQVWRTRYGVEGTYVVGGIPVEFEGVLAQSHRVKAVSAQELTVETTSLMDVQAQLVLGLQQRVREQYVTETTYRRGSGMLRSVTRKGEQVVSERERLP</sequence>
<evidence type="ECO:0000313" key="3">
    <source>
        <dbReference type="Proteomes" id="UP000569951"/>
    </source>
</evidence>
<dbReference type="AlphaFoldDB" id="A0A841I614"/>
<dbReference type="EMBL" id="JACHHG010000010">
    <property type="protein sequence ID" value="MBB6099305.1"/>
    <property type="molecule type" value="Genomic_DNA"/>
</dbReference>
<dbReference type="RefSeq" id="WP_183988056.1">
    <property type="nucleotide sequence ID" value="NZ_JACHHG010000010.1"/>
</dbReference>
<accession>A0A841I614</accession>
<proteinExistence type="predicted"/>
<organism evidence="2 3">
    <name type="scientific">Deinobacterium chartae</name>
    <dbReference type="NCBI Taxonomy" id="521158"/>
    <lineage>
        <taxon>Bacteria</taxon>
        <taxon>Thermotogati</taxon>
        <taxon>Deinococcota</taxon>
        <taxon>Deinococci</taxon>
        <taxon>Deinococcales</taxon>
        <taxon>Deinococcaceae</taxon>
        <taxon>Deinobacterium</taxon>
    </lineage>
</organism>